<evidence type="ECO:0000313" key="4">
    <source>
        <dbReference type="Proteomes" id="UP000579523"/>
    </source>
</evidence>
<evidence type="ECO:0000256" key="1">
    <source>
        <dbReference type="SAM" id="MobiDB-lite"/>
    </source>
</evidence>
<organism evidence="3 4">
    <name type="scientific">Streptomyces griseomycini</name>
    <dbReference type="NCBI Taxonomy" id="66895"/>
    <lineage>
        <taxon>Bacteria</taxon>
        <taxon>Bacillati</taxon>
        <taxon>Actinomycetota</taxon>
        <taxon>Actinomycetes</taxon>
        <taxon>Kitasatosporales</taxon>
        <taxon>Streptomycetaceae</taxon>
        <taxon>Streptomyces</taxon>
    </lineage>
</organism>
<sequence>MTQVDLAARSGLTQAAVSRLECGRNMPTLPLLERIAEALGAVLYLTVRPGRGVTISFLGPEEARAAEDGTALTRQNPYRSRPVHLAGHASRHRPAPGPAPGPRPAG</sequence>
<comment type="caution">
    <text evidence="3">The sequence shown here is derived from an EMBL/GenBank/DDBJ whole genome shotgun (WGS) entry which is preliminary data.</text>
</comment>
<proteinExistence type="predicted"/>
<evidence type="ECO:0000259" key="2">
    <source>
        <dbReference type="PROSITE" id="PS50943"/>
    </source>
</evidence>
<gene>
    <name evidence="3" type="ORF">FHS37_004135</name>
</gene>
<feature type="domain" description="HTH cro/C1-type" evidence="2">
    <location>
        <begin position="1"/>
        <end position="45"/>
    </location>
</feature>
<dbReference type="AlphaFoldDB" id="A0A7W7M2G6"/>
<feature type="region of interest" description="Disordered" evidence="1">
    <location>
        <begin position="62"/>
        <end position="106"/>
    </location>
</feature>
<protein>
    <submittedName>
        <fullName evidence="3">Transcriptional regulator with XRE-family HTH domain</fullName>
    </submittedName>
</protein>
<dbReference type="Gene3D" id="1.10.260.40">
    <property type="entry name" value="lambda repressor-like DNA-binding domains"/>
    <property type="match status" value="1"/>
</dbReference>
<dbReference type="Proteomes" id="UP000579523">
    <property type="component" value="Unassembled WGS sequence"/>
</dbReference>
<dbReference type="Pfam" id="PF01381">
    <property type="entry name" value="HTH_3"/>
    <property type="match status" value="1"/>
</dbReference>
<evidence type="ECO:0000313" key="3">
    <source>
        <dbReference type="EMBL" id="MBB4900073.1"/>
    </source>
</evidence>
<reference evidence="3 4" key="1">
    <citation type="submission" date="2020-08" db="EMBL/GenBank/DDBJ databases">
        <title>Genomic Encyclopedia of Type Strains, Phase III (KMG-III): the genomes of soil and plant-associated and newly described type strains.</title>
        <authorList>
            <person name="Whitman W."/>
        </authorList>
    </citation>
    <scope>NUCLEOTIDE SEQUENCE [LARGE SCALE GENOMIC DNA]</scope>
    <source>
        <strain evidence="3 4">CECT 3273</strain>
    </source>
</reference>
<keyword evidence="4" id="KW-1185">Reference proteome</keyword>
<dbReference type="InterPro" id="IPR010982">
    <property type="entry name" value="Lambda_DNA-bd_dom_sf"/>
</dbReference>
<dbReference type="CDD" id="cd00093">
    <property type="entry name" value="HTH_XRE"/>
    <property type="match status" value="1"/>
</dbReference>
<dbReference type="GO" id="GO:0003677">
    <property type="term" value="F:DNA binding"/>
    <property type="evidence" value="ECO:0007669"/>
    <property type="project" value="InterPro"/>
</dbReference>
<dbReference type="InterPro" id="IPR001387">
    <property type="entry name" value="Cro/C1-type_HTH"/>
</dbReference>
<dbReference type="EMBL" id="JACHJI010000007">
    <property type="protein sequence ID" value="MBB4900073.1"/>
    <property type="molecule type" value="Genomic_DNA"/>
</dbReference>
<dbReference type="SUPFAM" id="SSF47413">
    <property type="entry name" value="lambda repressor-like DNA-binding domains"/>
    <property type="match status" value="1"/>
</dbReference>
<dbReference type="PROSITE" id="PS50943">
    <property type="entry name" value="HTH_CROC1"/>
    <property type="match status" value="1"/>
</dbReference>
<feature type="compositionally biased region" description="Pro residues" evidence="1">
    <location>
        <begin position="95"/>
        <end position="106"/>
    </location>
</feature>
<name>A0A7W7M2G6_9ACTN</name>
<accession>A0A7W7M2G6</accession>